<feature type="compositionally biased region" description="Low complexity" evidence="1">
    <location>
        <begin position="132"/>
        <end position="142"/>
    </location>
</feature>
<accession>A0A0G4EFB7</accession>
<dbReference type="OrthoDB" id="66964at2759"/>
<evidence type="ECO:0000313" key="3">
    <source>
        <dbReference type="EMBL" id="CEL94671.1"/>
    </source>
</evidence>
<dbReference type="PhylomeDB" id="A0A0G4EFB7"/>
<dbReference type="AlphaFoldDB" id="A0A0G4EFB7"/>
<dbReference type="SMART" id="SM00271">
    <property type="entry name" value="DnaJ"/>
    <property type="match status" value="1"/>
</dbReference>
<dbReference type="EMBL" id="CDMY01000225">
    <property type="protein sequence ID" value="CEL94671.1"/>
    <property type="molecule type" value="Genomic_DNA"/>
</dbReference>
<keyword evidence="4" id="KW-1185">Reference proteome</keyword>
<dbReference type="InterPro" id="IPR036869">
    <property type="entry name" value="J_dom_sf"/>
</dbReference>
<dbReference type="STRING" id="1169540.A0A0G4EFB7"/>
<evidence type="ECO:0000259" key="2">
    <source>
        <dbReference type="PROSITE" id="PS50076"/>
    </source>
</evidence>
<protein>
    <recommendedName>
        <fullName evidence="2">J domain-containing protein</fullName>
    </recommendedName>
</protein>
<proteinExistence type="predicted"/>
<dbReference type="CDD" id="cd06257">
    <property type="entry name" value="DnaJ"/>
    <property type="match status" value="1"/>
</dbReference>
<feature type="domain" description="J" evidence="2">
    <location>
        <begin position="11"/>
        <end position="74"/>
    </location>
</feature>
<organism evidence="3 4">
    <name type="scientific">Vitrella brassicaformis (strain CCMP3155)</name>
    <dbReference type="NCBI Taxonomy" id="1169540"/>
    <lineage>
        <taxon>Eukaryota</taxon>
        <taxon>Sar</taxon>
        <taxon>Alveolata</taxon>
        <taxon>Colpodellida</taxon>
        <taxon>Vitrellaceae</taxon>
        <taxon>Vitrella</taxon>
    </lineage>
</organism>
<gene>
    <name evidence="3" type="ORF">Vbra_7344</name>
</gene>
<dbReference type="Pfam" id="PF00226">
    <property type="entry name" value="DnaJ"/>
    <property type="match status" value="1"/>
</dbReference>
<name>A0A0G4EFB7_VITBC</name>
<reference evidence="3 4" key="1">
    <citation type="submission" date="2014-11" db="EMBL/GenBank/DDBJ databases">
        <authorList>
            <person name="Zhu J."/>
            <person name="Qi W."/>
            <person name="Song R."/>
        </authorList>
    </citation>
    <scope>NUCLEOTIDE SEQUENCE [LARGE SCALE GENOMIC DNA]</scope>
</reference>
<dbReference type="InParanoid" id="A0A0G4EFB7"/>
<evidence type="ECO:0000256" key="1">
    <source>
        <dbReference type="SAM" id="MobiDB-lite"/>
    </source>
</evidence>
<dbReference type="InterPro" id="IPR001623">
    <property type="entry name" value="DnaJ_domain"/>
</dbReference>
<dbReference type="Proteomes" id="UP000041254">
    <property type="component" value="Unassembled WGS sequence"/>
</dbReference>
<sequence length="151" mass="18625">MTQFSSTDRWRHYAILRLDPSCGPRELQRRYREMALERHPDKLGGDTKAFQELLEAYEALTKELQGQSPYRHARRPLTEEEKRYFFTAEEWEEIEREKRESAEVVRRCQECFRKYEKEWERDKEAERTAYMQQQQQKQKQQQAKPHRPSRR</sequence>
<evidence type="ECO:0000313" key="4">
    <source>
        <dbReference type="Proteomes" id="UP000041254"/>
    </source>
</evidence>
<feature type="region of interest" description="Disordered" evidence="1">
    <location>
        <begin position="123"/>
        <end position="151"/>
    </location>
</feature>
<dbReference type="VEuPathDB" id="CryptoDB:Vbra_7344"/>
<dbReference type="PROSITE" id="PS50076">
    <property type="entry name" value="DNAJ_2"/>
    <property type="match status" value="1"/>
</dbReference>
<dbReference type="SUPFAM" id="SSF46565">
    <property type="entry name" value="Chaperone J-domain"/>
    <property type="match status" value="1"/>
</dbReference>
<dbReference type="Gene3D" id="1.10.287.110">
    <property type="entry name" value="DnaJ domain"/>
    <property type="match status" value="1"/>
</dbReference>